<feature type="transmembrane region" description="Helical" evidence="1">
    <location>
        <begin position="6"/>
        <end position="25"/>
    </location>
</feature>
<name>A0A4Q2KK26_9FIRM</name>
<dbReference type="EMBL" id="SDOZ01000001">
    <property type="protein sequence ID" value="RXZ63812.1"/>
    <property type="molecule type" value="Genomic_DNA"/>
</dbReference>
<evidence type="ECO:0000313" key="3">
    <source>
        <dbReference type="Proteomes" id="UP000291269"/>
    </source>
</evidence>
<dbReference type="AlphaFoldDB" id="A0A4Q2KK26"/>
<keyword evidence="1" id="KW-0812">Transmembrane</keyword>
<proteinExistence type="predicted"/>
<organism evidence="2 3">
    <name type="scientific">Candidatus Borkfalkia ceftriaxoniphila</name>
    <dbReference type="NCBI Taxonomy" id="2508949"/>
    <lineage>
        <taxon>Bacteria</taxon>
        <taxon>Bacillati</taxon>
        <taxon>Bacillota</taxon>
        <taxon>Clostridia</taxon>
        <taxon>Christensenellales</taxon>
        <taxon>Christensenellaceae</taxon>
        <taxon>Candidatus Borkfalkia</taxon>
    </lineage>
</organism>
<comment type="caution">
    <text evidence="2">The sequence shown here is derived from an EMBL/GenBank/DDBJ whole genome shotgun (WGS) entry which is preliminary data.</text>
</comment>
<accession>A0A4Q2KK26</accession>
<evidence type="ECO:0000256" key="1">
    <source>
        <dbReference type="SAM" id="Phobius"/>
    </source>
</evidence>
<reference evidence="2 3" key="1">
    <citation type="journal article" date="2019" name="Gut">
        <title>Antibiotics-induced monodominance of a novel gut bacterial order.</title>
        <authorList>
            <person name="Hildebrand F."/>
            <person name="Moitinho-Silva L."/>
            <person name="Blasche S."/>
            <person name="Jahn M.T."/>
            <person name="Gossmann T.I."/>
            <person name="Heuerta-Cepas J."/>
            <person name="Hercog R."/>
            <person name="Luetge M."/>
            <person name="Bahram M."/>
            <person name="Pryszlak A."/>
            <person name="Alves R.J."/>
            <person name="Waszak S.M."/>
            <person name="Zhu A."/>
            <person name="Ye L."/>
            <person name="Costea P.I."/>
            <person name="Aalvink S."/>
            <person name="Belzer C."/>
            <person name="Forslund S.K."/>
            <person name="Sunagawa S."/>
            <person name="Hentschel U."/>
            <person name="Merten C."/>
            <person name="Patil K.R."/>
            <person name="Benes V."/>
            <person name="Bork P."/>
        </authorList>
    </citation>
    <scope>NUCLEOTIDE SEQUENCE [LARGE SCALE GENOMIC DNA]</scope>
    <source>
        <strain evidence="2 3">HDS1380</strain>
    </source>
</reference>
<keyword evidence="3" id="KW-1185">Reference proteome</keyword>
<keyword evidence="1" id="KW-1133">Transmembrane helix</keyword>
<dbReference type="OrthoDB" id="2813007at2"/>
<dbReference type="Proteomes" id="UP000291269">
    <property type="component" value="Unassembled WGS sequence"/>
</dbReference>
<sequence length="154" mass="18361">MKRKIWATFLVIFVFSMITFVFFGCGEKNPYPNRQHITMLIVEHEYDKREDAYCELTEKENHKTIEIEFDGRYRYFMVLALFEDGTIKHLTDENRITCDVMHYISPEGEIDYSPKDGIYEIGTYEIRFVMKPDSTLVFPFTGRLTVNILPRENF</sequence>
<dbReference type="PROSITE" id="PS51257">
    <property type="entry name" value="PROKAR_LIPOPROTEIN"/>
    <property type="match status" value="1"/>
</dbReference>
<protein>
    <submittedName>
        <fullName evidence="2">Uncharacterized protein</fullName>
    </submittedName>
</protein>
<gene>
    <name evidence="2" type="ORF">ESZ91_00085</name>
</gene>
<evidence type="ECO:0000313" key="2">
    <source>
        <dbReference type="EMBL" id="RXZ63812.1"/>
    </source>
</evidence>
<dbReference type="RefSeq" id="WP_129222891.1">
    <property type="nucleotide sequence ID" value="NZ_SDOZ01000001.1"/>
</dbReference>
<keyword evidence="1" id="KW-0472">Membrane</keyword>